<feature type="region of interest" description="Disordered" evidence="1">
    <location>
        <begin position="121"/>
        <end position="144"/>
    </location>
</feature>
<evidence type="ECO:0000313" key="2">
    <source>
        <dbReference type="EMBL" id="GEU36406.1"/>
    </source>
</evidence>
<dbReference type="EMBL" id="BKCJ010000807">
    <property type="protein sequence ID" value="GEU36406.1"/>
    <property type="molecule type" value="Genomic_DNA"/>
</dbReference>
<gene>
    <name evidence="2" type="ORF">Tci_008384</name>
</gene>
<dbReference type="AlphaFoldDB" id="A0A6L2JHK8"/>
<evidence type="ECO:0000256" key="1">
    <source>
        <dbReference type="SAM" id="MobiDB-lite"/>
    </source>
</evidence>
<feature type="compositionally biased region" description="Basic and acidic residues" evidence="1">
    <location>
        <begin position="121"/>
        <end position="134"/>
    </location>
</feature>
<proteinExistence type="predicted"/>
<reference evidence="2" key="1">
    <citation type="journal article" date="2019" name="Sci. Rep.">
        <title>Draft genome of Tanacetum cinerariifolium, the natural source of mosquito coil.</title>
        <authorList>
            <person name="Yamashiro T."/>
            <person name="Shiraishi A."/>
            <person name="Satake H."/>
            <person name="Nakayama K."/>
        </authorList>
    </citation>
    <scope>NUCLEOTIDE SEQUENCE</scope>
</reference>
<organism evidence="2">
    <name type="scientific">Tanacetum cinerariifolium</name>
    <name type="common">Dalmatian daisy</name>
    <name type="synonym">Chrysanthemum cinerariifolium</name>
    <dbReference type="NCBI Taxonomy" id="118510"/>
    <lineage>
        <taxon>Eukaryota</taxon>
        <taxon>Viridiplantae</taxon>
        <taxon>Streptophyta</taxon>
        <taxon>Embryophyta</taxon>
        <taxon>Tracheophyta</taxon>
        <taxon>Spermatophyta</taxon>
        <taxon>Magnoliopsida</taxon>
        <taxon>eudicotyledons</taxon>
        <taxon>Gunneridae</taxon>
        <taxon>Pentapetalae</taxon>
        <taxon>asterids</taxon>
        <taxon>campanulids</taxon>
        <taxon>Asterales</taxon>
        <taxon>Asteraceae</taxon>
        <taxon>Asteroideae</taxon>
        <taxon>Anthemideae</taxon>
        <taxon>Anthemidinae</taxon>
        <taxon>Tanacetum</taxon>
    </lineage>
</organism>
<sequence>MDVDIINECSYRTCPSKHSWKKDGKVSVPDDDTEEELHHKVVARYDESSNDTNWVFDPLPDYAMGPLSDELTLAYEKNIMDLTNELDVFHYENNDLSSKYTSACSSYYHVSMELEKLKQKKATGRELGRRESRDLSLSMPNGENRMELDPAMLQTVEKAMTGLKKESWECLDEIISAPELSTSLLRFLLRSVSGGGSSGAI</sequence>
<accession>A0A6L2JHK8</accession>
<comment type="caution">
    <text evidence="2">The sequence shown here is derived from an EMBL/GenBank/DDBJ whole genome shotgun (WGS) entry which is preliminary data.</text>
</comment>
<protein>
    <submittedName>
        <fullName evidence="2">Uncharacterized protein</fullName>
    </submittedName>
</protein>
<name>A0A6L2JHK8_TANCI</name>